<evidence type="ECO:0000313" key="1">
    <source>
        <dbReference type="EMBL" id="CCI52345.1"/>
    </source>
</evidence>
<dbReference type="AlphaFoldDB" id="A0A077M924"/>
<sequence length="29" mass="3052">MTLAPGLPLELLLAAVSQLWTPCKLSAVD</sequence>
<dbReference type="STRING" id="1193518.BN13_160027"/>
<keyword evidence="2" id="KW-1185">Reference proteome</keyword>
<proteinExistence type="predicted"/>
<protein>
    <submittedName>
        <fullName evidence="1">Uncharacterized protein</fullName>
    </submittedName>
</protein>
<evidence type="ECO:0000313" key="2">
    <source>
        <dbReference type="Proteomes" id="UP000035720"/>
    </source>
</evidence>
<name>A0A077M924_9MICO</name>
<accession>A0A077M924</accession>
<comment type="caution">
    <text evidence="1">The sequence shown here is derived from an EMBL/GenBank/DDBJ whole genome shotgun (WGS) entry which is preliminary data.</text>
</comment>
<reference evidence="1 2" key="1">
    <citation type="journal article" date="2013" name="ISME J.">
        <title>A metabolic model for members of the genus Tetrasphaera involved in enhanced biological phosphorus removal.</title>
        <authorList>
            <person name="Kristiansen R."/>
            <person name="Nguyen H.T.T."/>
            <person name="Saunders A.M."/>
            <person name="Nielsen J.L."/>
            <person name="Wimmer R."/>
            <person name="Le V.Q."/>
            <person name="McIlroy S.J."/>
            <person name="Petrovski S."/>
            <person name="Seviour R.J."/>
            <person name="Calteau A."/>
            <person name="Nielsen K.L."/>
            <person name="Nielsen P.H."/>
        </authorList>
    </citation>
    <scope>NUCLEOTIDE SEQUENCE [LARGE SCALE GENOMIC DNA]</scope>
    <source>
        <strain evidence="1 2">Ben 74</strain>
    </source>
</reference>
<organism evidence="1 2">
    <name type="scientific">Nostocoides jenkinsii Ben 74</name>
    <dbReference type="NCBI Taxonomy" id="1193518"/>
    <lineage>
        <taxon>Bacteria</taxon>
        <taxon>Bacillati</taxon>
        <taxon>Actinomycetota</taxon>
        <taxon>Actinomycetes</taxon>
        <taxon>Micrococcales</taxon>
        <taxon>Intrasporangiaceae</taxon>
        <taxon>Nostocoides</taxon>
    </lineage>
</organism>
<dbReference type="Proteomes" id="UP000035720">
    <property type="component" value="Unassembled WGS sequence"/>
</dbReference>
<dbReference type="EMBL" id="CAJC01000068">
    <property type="protein sequence ID" value="CCI52345.1"/>
    <property type="molecule type" value="Genomic_DNA"/>
</dbReference>
<gene>
    <name evidence="1" type="ORF">BN13_160027</name>
</gene>